<evidence type="ECO:0000313" key="2">
    <source>
        <dbReference type="EMBL" id="RGT32742.1"/>
    </source>
</evidence>
<evidence type="ECO:0008006" key="5">
    <source>
        <dbReference type="Google" id="ProtNLM"/>
    </source>
</evidence>
<dbReference type="AlphaFoldDB" id="A0A1Y4JT89"/>
<dbReference type="EMBL" id="QRWP01000007">
    <property type="protein sequence ID" value="RGT32742.1"/>
    <property type="molecule type" value="Genomic_DNA"/>
</dbReference>
<evidence type="ECO:0000313" key="1">
    <source>
        <dbReference type="EMBL" id="OUP34470.1"/>
    </source>
</evidence>
<dbReference type="GeneID" id="61678484"/>
<gene>
    <name evidence="1" type="ORF">B5F24_08455</name>
    <name evidence="2" type="ORF">DWX38_09825</name>
</gene>
<dbReference type="RefSeq" id="WP_009123184.1">
    <property type="nucleotide sequence ID" value="NZ_CABIZW010000004.1"/>
</dbReference>
<proteinExistence type="predicted"/>
<dbReference type="Proteomes" id="UP000196587">
    <property type="component" value="Unassembled WGS sequence"/>
</dbReference>
<reference evidence="2 4" key="3">
    <citation type="submission" date="2018-08" db="EMBL/GenBank/DDBJ databases">
        <title>A genome reference for cultivated species of the human gut microbiota.</title>
        <authorList>
            <person name="Zou Y."/>
            <person name="Xue W."/>
            <person name="Luo G."/>
        </authorList>
    </citation>
    <scope>NUCLEOTIDE SEQUENCE [LARGE SCALE GENOMIC DNA]</scope>
    <source>
        <strain evidence="2 4">AF19-1AC</strain>
    </source>
</reference>
<sequence length="319" mass="37282">MITDELSTGIIEAVKTKLPQKDNLANTLMDILYIGKEATYRRLRGEVPFTLAEAAILSRKLGISLDTIIGTSFRENAVFDMNIVDYQNPFETYFTILDRYVKLFHTIKGDTSSEMGTSSNIIPLTLSMKHDILSKFRLFKWMYQNESMRCKHFDELEIPQKLINVQREFTRMTSHIHSRDYIWDKMIFSNLVNDIQYFSDIHLLSEENKDNIKEETLLLIDELEELAGRGKSETGNDIRIYISNINFEATYSYLETTSMHLSMIRVYAINSITTQDNEMFGDFKEWIQSLKKFSTLISESGEMQRILFFKKQREIINAL</sequence>
<reference evidence="1" key="2">
    <citation type="journal article" date="2018" name="BMC Genomics">
        <title>Whole genome sequencing and function prediction of 133 gut anaerobes isolated from chicken caecum in pure cultures.</title>
        <authorList>
            <person name="Medvecky M."/>
            <person name="Cejkova D."/>
            <person name="Polansky O."/>
            <person name="Karasova D."/>
            <person name="Kubasova T."/>
            <person name="Cizek A."/>
            <person name="Rychlik I."/>
        </authorList>
    </citation>
    <scope>NUCLEOTIDE SEQUENCE</scope>
    <source>
        <strain evidence="1">An189</strain>
    </source>
</reference>
<protein>
    <recommendedName>
        <fullName evidence="5">Transcription regulator BetR N-terminal domain-containing protein</fullName>
    </recommendedName>
</protein>
<dbReference type="EMBL" id="NFKE01000005">
    <property type="protein sequence ID" value="OUP34470.1"/>
    <property type="molecule type" value="Genomic_DNA"/>
</dbReference>
<reference evidence="3" key="1">
    <citation type="submission" date="2017-04" db="EMBL/GenBank/DDBJ databases">
        <title>Function of individual gut microbiota members based on whole genome sequencing of pure cultures obtained from chicken caecum.</title>
        <authorList>
            <person name="Medvecky M."/>
            <person name="Cejkova D."/>
            <person name="Polansky O."/>
            <person name="Karasova D."/>
            <person name="Kubasova T."/>
            <person name="Cizek A."/>
            <person name="Rychlik I."/>
        </authorList>
    </citation>
    <scope>NUCLEOTIDE SEQUENCE [LARGE SCALE GENOMIC DNA]</scope>
    <source>
        <strain evidence="3">An189</strain>
    </source>
</reference>
<dbReference type="Proteomes" id="UP000285159">
    <property type="component" value="Unassembled WGS sequence"/>
</dbReference>
<organism evidence="1 3">
    <name type="scientific">Bacteroides clarus</name>
    <dbReference type="NCBI Taxonomy" id="626929"/>
    <lineage>
        <taxon>Bacteria</taxon>
        <taxon>Pseudomonadati</taxon>
        <taxon>Bacteroidota</taxon>
        <taxon>Bacteroidia</taxon>
        <taxon>Bacteroidales</taxon>
        <taxon>Bacteroidaceae</taxon>
        <taxon>Bacteroides</taxon>
    </lineage>
</organism>
<accession>A0A1Y4JT89</accession>
<comment type="caution">
    <text evidence="1">The sequence shown here is derived from an EMBL/GenBank/DDBJ whole genome shotgun (WGS) entry which is preliminary data.</text>
</comment>
<evidence type="ECO:0000313" key="3">
    <source>
        <dbReference type="Proteomes" id="UP000196587"/>
    </source>
</evidence>
<evidence type="ECO:0000313" key="4">
    <source>
        <dbReference type="Proteomes" id="UP000285159"/>
    </source>
</evidence>
<name>A0A1Y4JT89_9BACE</name>